<dbReference type="GO" id="GO:0016491">
    <property type="term" value="F:oxidoreductase activity"/>
    <property type="evidence" value="ECO:0007669"/>
    <property type="project" value="UniProtKB-KW"/>
</dbReference>
<evidence type="ECO:0000259" key="6">
    <source>
        <dbReference type="Pfam" id="PF00881"/>
    </source>
</evidence>
<keyword evidence="5" id="KW-0560">Oxidoreductase</keyword>
<keyword evidence="8" id="KW-1185">Reference proteome</keyword>
<dbReference type="PANTHER" id="PTHR43673:SF2">
    <property type="entry name" value="NITROREDUCTASE"/>
    <property type="match status" value="1"/>
</dbReference>
<dbReference type="RefSeq" id="WP_114695210.1">
    <property type="nucleotide sequence ID" value="NZ_QQOH01000002.1"/>
</dbReference>
<name>A0A369WKJ3_9GAMM</name>
<comment type="cofactor">
    <cofactor evidence="1">
        <name>FMN</name>
        <dbReference type="ChEBI" id="CHEBI:58210"/>
    </cofactor>
</comment>
<dbReference type="Proteomes" id="UP000253769">
    <property type="component" value="Unassembled WGS sequence"/>
</dbReference>
<reference evidence="7 8" key="1">
    <citation type="submission" date="2018-07" db="EMBL/GenBank/DDBJ databases">
        <title>Motiliproteus coralliicola sp. nov., a bacterium isolated from Coral.</title>
        <authorList>
            <person name="Wang G."/>
        </authorList>
    </citation>
    <scope>NUCLEOTIDE SEQUENCE [LARGE SCALE GENOMIC DNA]</scope>
    <source>
        <strain evidence="7 8">C34</strain>
    </source>
</reference>
<dbReference type="AlphaFoldDB" id="A0A369WKJ3"/>
<sequence>MKLVKSLRGVFSSIKNSLQFCTLNPIVFKINSIFMLSKQSDDYVIVRLKHEAHLLEKCIKNDFSDRGTERCNVVISLIKELRDRNSTEENILIWAESVLDNYNQWLADEAKQVKFLTAAADPGESIFDIKSVRFFKPEIPPLEMIESCINVAQKAPASCNRQAFKVGILQNDKEYDVGQANNASLFEKSPYRIFIFSNRSNYSEKFADSIDVGMFAQNFILKANEIGLSSCCCYASEHIDSSQKYYRELFNFGREYYCFLSIVVGYPLEDAMKPPRRELKNIVSLVKRS</sequence>
<keyword evidence="4" id="KW-0288">FMN</keyword>
<evidence type="ECO:0000313" key="7">
    <source>
        <dbReference type="EMBL" id="RDE22578.1"/>
    </source>
</evidence>
<dbReference type="OrthoDB" id="9809288at2"/>
<evidence type="ECO:0000256" key="2">
    <source>
        <dbReference type="ARBA" id="ARBA00007118"/>
    </source>
</evidence>
<comment type="similarity">
    <text evidence="2">Belongs to the nitroreductase family.</text>
</comment>
<dbReference type="InterPro" id="IPR029479">
    <property type="entry name" value="Nitroreductase"/>
</dbReference>
<evidence type="ECO:0000256" key="3">
    <source>
        <dbReference type="ARBA" id="ARBA00022630"/>
    </source>
</evidence>
<dbReference type="EMBL" id="QQOH01000002">
    <property type="protein sequence ID" value="RDE22578.1"/>
    <property type="molecule type" value="Genomic_DNA"/>
</dbReference>
<dbReference type="Gene3D" id="3.40.109.10">
    <property type="entry name" value="NADH Oxidase"/>
    <property type="match status" value="1"/>
</dbReference>
<dbReference type="PANTHER" id="PTHR43673">
    <property type="entry name" value="NAD(P)H NITROREDUCTASE YDGI-RELATED"/>
    <property type="match status" value="1"/>
</dbReference>
<evidence type="ECO:0000313" key="8">
    <source>
        <dbReference type="Proteomes" id="UP000253769"/>
    </source>
</evidence>
<accession>A0A369WKJ3</accession>
<protein>
    <recommendedName>
        <fullName evidence="6">Nitroreductase domain-containing protein</fullName>
    </recommendedName>
</protein>
<dbReference type="InterPro" id="IPR000415">
    <property type="entry name" value="Nitroreductase-like"/>
</dbReference>
<keyword evidence="3" id="KW-0285">Flavoprotein</keyword>
<evidence type="ECO:0000256" key="4">
    <source>
        <dbReference type="ARBA" id="ARBA00022643"/>
    </source>
</evidence>
<evidence type="ECO:0000256" key="5">
    <source>
        <dbReference type="ARBA" id="ARBA00023002"/>
    </source>
</evidence>
<organism evidence="7 8">
    <name type="scientific">Motiliproteus coralliicola</name>
    <dbReference type="NCBI Taxonomy" id="2283196"/>
    <lineage>
        <taxon>Bacteria</taxon>
        <taxon>Pseudomonadati</taxon>
        <taxon>Pseudomonadota</taxon>
        <taxon>Gammaproteobacteria</taxon>
        <taxon>Oceanospirillales</taxon>
        <taxon>Oceanospirillaceae</taxon>
        <taxon>Motiliproteus</taxon>
    </lineage>
</organism>
<dbReference type="Pfam" id="PF00881">
    <property type="entry name" value="Nitroreductase"/>
    <property type="match status" value="1"/>
</dbReference>
<comment type="caution">
    <text evidence="7">The sequence shown here is derived from an EMBL/GenBank/DDBJ whole genome shotgun (WGS) entry which is preliminary data.</text>
</comment>
<dbReference type="SUPFAM" id="SSF55469">
    <property type="entry name" value="FMN-dependent nitroreductase-like"/>
    <property type="match status" value="1"/>
</dbReference>
<proteinExistence type="inferred from homology"/>
<gene>
    <name evidence="7" type="ORF">DV711_08280</name>
</gene>
<feature type="domain" description="Nitroreductase" evidence="6">
    <location>
        <begin position="130"/>
        <end position="184"/>
    </location>
</feature>
<evidence type="ECO:0000256" key="1">
    <source>
        <dbReference type="ARBA" id="ARBA00001917"/>
    </source>
</evidence>